<dbReference type="InterPro" id="IPR011006">
    <property type="entry name" value="CheY-like_superfamily"/>
</dbReference>
<keyword evidence="8 16" id="KW-0418">Kinase</keyword>
<feature type="transmembrane region" description="Helical" evidence="13">
    <location>
        <begin position="442"/>
        <end position="464"/>
    </location>
</feature>
<dbReference type="CDD" id="cd00156">
    <property type="entry name" value="REC"/>
    <property type="match status" value="1"/>
</dbReference>
<dbReference type="NCBIfam" id="NF041832">
    <property type="entry name" value="near_NosP_CTERM"/>
    <property type="match status" value="1"/>
</dbReference>
<protein>
    <recommendedName>
        <fullName evidence="4">histidine kinase</fullName>
        <ecNumber evidence="4">2.7.13.3</ecNumber>
    </recommendedName>
</protein>
<evidence type="ECO:0000256" key="12">
    <source>
        <dbReference type="SAM" id="Coils"/>
    </source>
</evidence>
<comment type="similarity">
    <text evidence="3">Belongs to the sodium:solute symporter (SSF) (TC 2.A.21) family.</text>
</comment>
<evidence type="ECO:0000256" key="3">
    <source>
        <dbReference type="ARBA" id="ARBA00006434"/>
    </source>
</evidence>
<gene>
    <name evidence="16" type="ORF">ACFOEX_04800</name>
</gene>
<dbReference type="InterPro" id="IPR001734">
    <property type="entry name" value="Na/solute_symporter"/>
</dbReference>
<dbReference type="InterPro" id="IPR003661">
    <property type="entry name" value="HisK_dim/P_dom"/>
</dbReference>
<feature type="modified residue" description="4-aspartylphosphate" evidence="11">
    <location>
        <position position="1095"/>
    </location>
</feature>
<dbReference type="SUPFAM" id="SSF52172">
    <property type="entry name" value="CheY-like"/>
    <property type="match status" value="1"/>
</dbReference>
<comment type="subcellular location">
    <subcellularLocation>
        <location evidence="2">Membrane</location>
        <topology evidence="2">Multi-pass membrane protein</topology>
    </subcellularLocation>
</comment>
<dbReference type="SUPFAM" id="SSF47384">
    <property type="entry name" value="Homodimeric domain of signal transducing histidine kinase"/>
    <property type="match status" value="1"/>
</dbReference>
<evidence type="ECO:0000256" key="5">
    <source>
        <dbReference type="ARBA" id="ARBA00022553"/>
    </source>
</evidence>
<feature type="transmembrane region" description="Helical" evidence="13">
    <location>
        <begin position="409"/>
        <end position="430"/>
    </location>
</feature>
<keyword evidence="5 11" id="KW-0597">Phosphoprotein</keyword>
<dbReference type="SMART" id="SM00387">
    <property type="entry name" value="HATPase_c"/>
    <property type="match status" value="1"/>
</dbReference>
<evidence type="ECO:0000256" key="7">
    <source>
        <dbReference type="ARBA" id="ARBA00022692"/>
    </source>
</evidence>
<dbReference type="Gene3D" id="1.20.1730.10">
    <property type="entry name" value="Sodium/glucose cotransporter"/>
    <property type="match status" value="1"/>
</dbReference>
<organism evidence="16 17">
    <name type="scientific">Camelimonas abortus</name>
    <dbReference type="NCBI Taxonomy" id="1017184"/>
    <lineage>
        <taxon>Bacteria</taxon>
        <taxon>Pseudomonadati</taxon>
        <taxon>Pseudomonadota</taxon>
        <taxon>Alphaproteobacteria</taxon>
        <taxon>Hyphomicrobiales</taxon>
        <taxon>Chelatococcaceae</taxon>
        <taxon>Camelimonas</taxon>
    </lineage>
</organism>
<evidence type="ECO:0000256" key="8">
    <source>
        <dbReference type="ARBA" id="ARBA00022777"/>
    </source>
</evidence>
<dbReference type="Gene3D" id="3.40.50.2300">
    <property type="match status" value="1"/>
</dbReference>
<dbReference type="PROSITE" id="PS50109">
    <property type="entry name" value="HIS_KIN"/>
    <property type="match status" value="1"/>
</dbReference>
<dbReference type="GO" id="GO:0016301">
    <property type="term" value="F:kinase activity"/>
    <property type="evidence" value="ECO:0007669"/>
    <property type="project" value="UniProtKB-KW"/>
</dbReference>
<evidence type="ECO:0000256" key="2">
    <source>
        <dbReference type="ARBA" id="ARBA00004141"/>
    </source>
</evidence>
<dbReference type="Gene3D" id="1.10.287.130">
    <property type="match status" value="1"/>
</dbReference>
<feature type="transmembrane region" description="Helical" evidence="13">
    <location>
        <begin position="234"/>
        <end position="258"/>
    </location>
</feature>
<evidence type="ECO:0000256" key="1">
    <source>
        <dbReference type="ARBA" id="ARBA00000085"/>
    </source>
</evidence>
<evidence type="ECO:0000256" key="9">
    <source>
        <dbReference type="ARBA" id="ARBA00022989"/>
    </source>
</evidence>
<dbReference type="InterPro" id="IPR004358">
    <property type="entry name" value="Sig_transdc_His_kin-like_C"/>
</dbReference>
<dbReference type="SMART" id="SM00388">
    <property type="entry name" value="HisKA"/>
    <property type="match status" value="1"/>
</dbReference>
<evidence type="ECO:0000256" key="10">
    <source>
        <dbReference type="ARBA" id="ARBA00023136"/>
    </source>
</evidence>
<feature type="transmembrane region" description="Helical" evidence="13">
    <location>
        <begin position="190"/>
        <end position="214"/>
    </location>
</feature>
<name>A0ABV7LEU2_9HYPH</name>
<dbReference type="Proteomes" id="UP001595536">
    <property type="component" value="Unassembled WGS sequence"/>
</dbReference>
<feature type="coiled-coil region" evidence="12">
    <location>
        <begin position="762"/>
        <end position="803"/>
    </location>
</feature>
<evidence type="ECO:0000256" key="11">
    <source>
        <dbReference type="PROSITE-ProRule" id="PRU00169"/>
    </source>
</evidence>
<dbReference type="SMART" id="SM00448">
    <property type="entry name" value="REC"/>
    <property type="match status" value="1"/>
</dbReference>
<dbReference type="Pfam" id="PF00072">
    <property type="entry name" value="Response_reg"/>
    <property type="match status" value="1"/>
</dbReference>
<dbReference type="CDD" id="cd10322">
    <property type="entry name" value="SLC5sbd"/>
    <property type="match status" value="1"/>
</dbReference>
<dbReference type="PANTHER" id="PTHR43047:SF9">
    <property type="entry name" value="HISTIDINE KINASE"/>
    <property type="match status" value="1"/>
</dbReference>
<reference evidence="17" key="1">
    <citation type="journal article" date="2019" name="Int. J. Syst. Evol. Microbiol.">
        <title>The Global Catalogue of Microorganisms (GCM) 10K type strain sequencing project: providing services to taxonomists for standard genome sequencing and annotation.</title>
        <authorList>
            <consortium name="The Broad Institute Genomics Platform"/>
            <consortium name="The Broad Institute Genome Sequencing Center for Infectious Disease"/>
            <person name="Wu L."/>
            <person name="Ma J."/>
        </authorList>
    </citation>
    <scope>NUCLEOTIDE SEQUENCE [LARGE SCALE GENOMIC DNA]</scope>
    <source>
        <strain evidence="17">CCM 7941</strain>
    </source>
</reference>
<feature type="domain" description="Response regulatory" evidence="15">
    <location>
        <begin position="1044"/>
        <end position="1160"/>
    </location>
</feature>
<evidence type="ECO:0000256" key="4">
    <source>
        <dbReference type="ARBA" id="ARBA00012438"/>
    </source>
</evidence>
<dbReference type="InterPro" id="IPR035965">
    <property type="entry name" value="PAS-like_dom_sf"/>
</dbReference>
<feature type="transmembrane region" description="Helical" evidence="13">
    <location>
        <begin position="325"/>
        <end position="358"/>
    </location>
</feature>
<dbReference type="InterPro" id="IPR003594">
    <property type="entry name" value="HATPase_dom"/>
</dbReference>
<dbReference type="PANTHER" id="PTHR43047">
    <property type="entry name" value="TWO-COMPONENT HISTIDINE PROTEIN KINASE"/>
    <property type="match status" value="1"/>
</dbReference>
<dbReference type="RefSeq" id="WP_376829736.1">
    <property type="nucleotide sequence ID" value="NZ_JBHLWR010000006.1"/>
</dbReference>
<dbReference type="InterPro" id="IPR038377">
    <property type="entry name" value="Na/Glc_symporter_sf"/>
</dbReference>
<feature type="transmembrane region" description="Helical" evidence="13">
    <location>
        <begin position="116"/>
        <end position="136"/>
    </location>
</feature>
<keyword evidence="17" id="KW-1185">Reference proteome</keyword>
<dbReference type="InterPro" id="IPR036890">
    <property type="entry name" value="HATPase_C_sf"/>
</dbReference>
<comment type="catalytic activity">
    <reaction evidence="1">
        <text>ATP + protein L-histidine = ADP + protein N-phospho-L-histidine.</text>
        <dbReference type="EC" id="2.7.13.3"/>
    </reaction>
</comment>
<dbReference type="InterPro" id="IPR001789">
    <property type="entry name" value="Sig_transdc_resp-reg_receiver"/>
</dbReference>
<dbReference type="InterPro" id="IPR005467">
    <property type="entry name" value="His_kinase_dom"/>
</dbReference>
<feature type="transmembrane region" description="Helical" evidence="13">
    <location>
        <begin position="156"/>
        <end position="178"/>
    </location>
</feature>
<dbReference type="Pfam" id="PF12860">
    <property type="entry name" value="PAS_7"/>
    <property type="match status" value="1"/>
</dbReference>
<feature type="transmembrane region" description="Helical" evidence="13">
    <location>
        <begin position="70"/>
        <end position="95"/>
    </location>
</feature>
<proteinExistence type="inferred from homology"/>
<feature type="transmembrane region" description="Helical" evidence="13">
    <location>
        <begin position="279"/>
        <end position="305"/>
    </location>
</feature>
<evidence type="ECO:0000313" key="17">
    <source>
        <dbReference type="Proteomes" id="UP001595536"/>
    </source>
</evidence>
<dbReference type="Gene3D" id="3.30.565.10">
    <property type="entry name" value="Histidine kinase-like ATPase, C-terminal domain"/>
    <property type="match status" value="1"/>
</dbReference>
<dbReference type="Gene3D" id="3.30.450.20">
    <property type="entry name" value="PAS domain"/>
    <property type="match status" value="1"/>
</dbReference>
<feature type="domain" description="Histidine kinase" evidence="14">
    <location>
        <begin position="810"/>
        <end position="1023"/>
    </location>
</feature>
<comment type="caution">
    <text evidence="16">The sequence shown here is derived from an EMBL/GenBank/DDBJ whole genome shotgun (WGS) entry which is preliminary data.</text>
</comment>
<evidence type="ECO:0000256" key="13">
    <source>
        <dbReference type="SAM" id="Phobius"/>
    </source>
</evidence>
<dbReference type="EMBL" id="JBHRUV010000018">
    <property type="protein sequence ID" value="MFC3265683.1"/>
    <property type="molecule type" value="Genomic_DNA"/>
</dbReference>
<feature type="transmembrane region" description="Helical" evidence="13">
    <location>
        <begin position="379"/>
        <end position="403"/>
    </location>
</feature>
<dbReference type="EC" id="2.7.13.3" evidence="4"/>
<dbReference type="PROSITE" id="PS50283">
    <property type="entry name" value="NA_SOLUT_SYMP_3"/>
    <property type="match status" value="1"/>
</dbReference>
<dbReference type="PRINTS" id="PR00344">
    <property type="entry name" value="BCTRLSENSOR"/>
</dbReference>
<evidence type="ECO:0000313" key="16">
    <source>
        <dbReference type="EMBL" id="MFC3265683.1"/>
    </source>
</evidence>
<dbReference type="InterPro" id="IPR036097">
    <property type="entry name" value="HisK_dim/P_sf"/>
</dbReference>
<accession>A0ABV7LEU2</accession>
<keyword evidence="9 13" id="KW-1133">Transmembrane helix</keyword>
<feature type="transmembrane region" description="Helical" evidence="13">
    <location>
        <begin position="6"/>
        <end position="25"/>
    </location>
</feature>
<dbReference type="PROSITE" id="PS50110">
    <property type="entry name" value="RESPONSE_REGULATORY"/>
    <property type="match status" value="1"/>
</dbReference>
<dbReference type="Pfam" id="PF00512">
    <property type="entry name" value="HisKA"/>
    <property type="match status" value="1"/>
</dbReference>
<evidence type="ECO:0000259" key="14">
    <source>
        <dbReference type="PROSITE" id="PS50109"/>
    </source>
</evidence>
<keyword evidence="7 13" id="KW-0812">Transmembrane</keyword>
<dbReference type="Pfam" id="PF02518">
    <property type="entry name" value="HATPase_c"/>
    <property type="match status" value="1"/>
</dbReference>
<evidence type="ECO:0000259" key="15">
    <source>
        <dbReference type="PROSITE" id="PS50110"/>
    </source>
</evidence>
<sequence length="1178" mass="127430">MPDSWMVVATALLYLTFLFGVAWTFGRRRRNWLDGRARLLVYPLTVAVYCSSWTFYGSVGYAARSGLDFLMIYVGPALALIFGAPLVMRIIALARAQNLTSVADFVAARYGKSQKVAVIVALIAITGVAPYMALQLKAVSASLTVFLHAAGQGDGAWTPWTSAITAAVLALFAIAFGARKVDATEHQEGLVAAIAVESVVKLAAFLAVGAFIVYGIFGGMADIVGRAGDGGQDFFARTSGPTTLGALALLSACAALLLPRQFHMIVVENRRRDDAPRMAWMFSGYLALINLFVIPVALAGLATLPPDTDRDMMLLQLPLQHGAGWMALVAFVGGLSAATAMIIVDSVALAIMISNDLVMPLVLRWRSARAARGYRIRTDMAPVVLGIRRCSIMLAMALAYLYNAHAGEAALVSTGLLSFAAIAQIAPAFFGGMAWRRGTALGAAAGLAAGWLAWAWMLLLPAIADPASLREPFLTGPFGAHVINPALLTGAAPGDITPGVLWSLGLNIVCYVLFSLLRPASAIERLQAHAFLAPEPGMSQSPVPMRGIASFDDLYRAVARYLGEERARAAFDSFSATRSAPACGPAPADIQTIRFAEHLLSSVMGAASSRLMLSLLNSREKLSSRDAMELLDDASAAIQYNRDVLQNALDHAQQGITILDREMRILAWNKAFVDLYDLPPDLVRVGVGLDAVVTFNARRGAYGPGNVDDLVAERLASLLSDGPPQRVKLYPGKSVIEIRSNKLPGGGYVITYTEVTREVEAEEALEAAYATLEKRVEERTQELMRLNEALTRAKAEAEEANQSKTRFLAAASHDILQPLNAARLYAAALTERMKPADEDRQTIESIVSSLDAVEEILTALLDISRLDAGQMRAEFTIFPIGPLLEQLQREFAPMATQKGLKLRVLPCSLHVRSDRRLLRRLLQNLISNAIKYTPSGKVLVGCRRRGDRLRIEVADTGLGIPESKQRLIFREFQRLDQGMREARGLGLGLSIVERIAHVLNHKVSLSSKPGRGSVFAVTVAIREPLPQAESRVAPAASTPLTGLRVLAIDNEPAILDGMQMLLEGWGCDVVTGRSLEEANRALGARRFTPDVIIADYHLDESDGLEAITRLRWRLGPEVYALLLTADRSPEVRAAAQEKNAHVLHKPLKPAALRALLTQWRARLAATETLQRASLDDDA</sequence>
<evidence type="ECO:0000256" key="6">
    <source>
        <dbReference type="ARBA" id="ARBA00022679"/>
    </source>
</evidence>
<keyword evidence="10 13" id="KW-0472">Membrane</keyword>
<dbReference type="CDD" id="cd00082">
    <property type="entry name" value="HisKA"/>
    <property type="match status" value="1"/>
</dbReference>
<keyword evidence="12" id="KW-0175">Coiled coil</keyword>
<feature type="transmembrane region" description="Helical" evidence="13">
    <location>
        <begin position="37"/>
        <end position="58"/>
    </location>
</feature>
<keyword evidence="6" id="KW-0808">Transferase</keyword>
<dbReference type="SUPFAM" id="SSF55874">
    <property type="entry name" value="ATPase domain of HSP90 chaperone/DNA topoisomerase II/histidine kinase"/>
    <property type="match status" value="1"/>
</dbReference>
<dbReference type="SUPFAM" id="SSF55785">
    <property type="entry name" value="PYP-like sensor domain (PAS domain)"/>
    <property type="match status" value="1"/>
</dbReference>